<feature type="binding site" evidence="5">
    <location>
        <begin position="330"/>
        <end position="332"/>
    </location>
    <ligand>
        <name>NAD(+)</name>
        <dbReference type="ChEBI" id="CHEBI:57540"/>
    </ligand>
</feature>
<keyword evidence="2" id="KW-0479">Metal-binding</keyword>
<dbReference type="PROSITE" id="PS51371">
    <property type="entry name" value="CBS"/>
    <property type="match status" value="1"/>
</dbReference>
<dbReference type="GO" id="GO:0003938">
    <property type="term" value="F:IMP dehydrogenase activity"/>
    <property type="evidence" value="ECO:0007669"/>
    <property type="project" value="InterPro"/>
</dbReference>
<dbReference type="Proteomes" id="UP000177932">
    <property type="component" value="Unassembled WGS sequence"/>
</dbReference>
<dbReference type="SUPFAM" id="SSF51412">
    <property type="entry name" value="Inosine monophosphate dehydrogenase (IMPDH)"/>
    <property type="match status" value="1"/>
</dbReference>
<dbReference type="InterPro" id="IPR005990">
    <property type="entry name" value="IMP_DH"/>
</dbReference>
<keyword evidence="4 7" id="KW-0129">CBS domain</keyword>
<dbReference type="InterPro" id="IPR013785">
    <property type="entry name" value="Aldolase_TIM"/>
</dbReference>
<feature type="binding site" description="in other chain" evidence="6">
    <location>
        <position position="337"/>
    </location>
    <ligand>
        <name>K(+)</name>
        <dbReference type="ChEBI" id="CHEBI:29103"/>
        <note>ligand shared between two tetrameric partners</note>
    </ligand>
</feature>
<dbReference type="GO" id="GO:0006183">
    <property type="term" value="P:GTP biosynthetic process"/>
    <property type="evidence" value="ECO:0007669"/>
    <property type="project" value="TreeGrafter"/>
</dbReference>
<reference evidence="9 10" key="1">
    <citation type="journal article" date="2016" name="Nat. Commun.">
        <title>Thousands of microbial genomes shed light on interconnected biogeochemical processes in an aquifer system.</title>
        <authorList>
            <person name="Anantharaman K."/>
            <person name="Brown C.T."/>
            <person name="Hug L.A."/>
            <person name="Sharon I."/>
            <person name="Castelle C.J."/>
            <person name="Probst A.J."/>
            <person name="Thomas B.C."/>
            <person name="Singh A."/>
            <person name="Wilkins M.J."/>
            <person name="Karaoz U."/>
            <person name="Brodie E.L."/>
            <person name="Williams K.H."/>
            <person name="Hubbard S.S."/>
            <person name="Banfield J.F."/>
        </authorList>
    </citation>
    <scope>NUCLEOTIDE SEQUENCE [LARGE SCALE GENOMIC DNA]</scope>
</reference>
<dbReference type="Gene3D" id="3.20.20.70">
    <property type="entry name" value="Aldolase class I"/>
    <property type="match status" value="1"/>
</dbReference>
<dbReference type="SUPFAM" id="SSF54631">
    <property type="entry name" value="CBS-domain pair"/>
    <property type="match status" value="1"/>
</dbReference>
<feature type="domain" description="CBS" evidence="8">
    <location>
        <begin position="175"/>
        <end position="241"/>
    </location>
</feature>
<comment type="similarity">
    <text evidence="1">Belongs to the IMPDH/GMPR family.</text>
</comment>
<keyword evidence="6" id="KW-0630">Potassium</keyword>
<organism evidence="9 10">
    <name type="scientific">Candidatus Spechtbacteria bacterium RIFCSPHIGHO2_01_FULL_43_30</name>
    <dbReference type="NCBI Taxonomy" id="1802158"/>
    <lineage>
        <taxon>Bacteria</taxon>
        <taxon>Candidatus Spechtiibacteriota</taxon>
    </lineage>
</organism>
<proteinExistence type="inferred from homology"/>
<evidence type="ECO:0000256" key="7">
    <source>
        <dbReference type="PROSITE-ProRule" id="PRU00703"/>
    </source>
</evidence>
<evidence type="ECO:0000313" key="9">
    <source>
        <dbReference type="EMBL" id="OGZ57581.1"/>
    </source>
</evidence>
<gene>
    <name evidence="9" type="ORF">A2827_01155</name>
</gene>
<evidence type="ECO:0000256" key="4">
    <source>
        <dbReference type="ARBA" id="ARBA00023122"/>
    </source>
</evidence>
<dbReference type="GO" id="GO:0046872">
    <property type="term" value="F:metal ion binding"/>
    <property type="evidence" value="ECO:0007669"/>
    <property type="project" value="UniProtKB-KW"/>
</dbReference>
<comment type="caution">
    <text evidence="9">The sequence shown here is derived from an EMBL/GenBank/DDBJ whole genome shotgun (WGS) entry which is preliminary data.</text>
</comment>
<dbReference type="FunFam" id="3.20.20.70:FF:000424">
    <property type="entry name" value="Inosine-5'-monophosphate dehydrogenase 2"/>
    <property type="match status" value="1"/>
</dbReference>
<evidence type="ECO:0000256" key="2">
    <source>
        <dbReference type="ARBA" id="ARBA00022723"/>
    </source>
</evidence>
<feature type="binding site" description="in other chain" evidence="6">
    <location>
        <position position="334"/>
    </location>
    <ligand>
        <name>K(+)</name>
        <dbReference type="ChEBI" id="CHEBI:29103"/>
        <note>ligand shared between two tetrameric partners</note>
    </ligand>
</feature>
<accession>A0A1G2H5U3</accession>
<dbReference type="Pfam" id="PF00478">
    <property type="entry name" value="IMPDH"/>
    <property type="match status" value="1"/>
</dbReference>
<dbReference type="PANTHER" id="PTHR11911">
    <property type="entry name" value="INOSINE-5-MONOPHOSPHATE DEHYDROGENASE RELATED"/>
    <property type="match status" value="1"/>
</dbReference>
<dbReference type="InterPro" id="IPR046342">
    <property type="entry name" value="CBS_dom_sf"/>
</dbReference>
<dbReference type="AlphaFoldDB" id="A0A1G2H5U3"/>
<evidence type="ECO:0000259" key="8">
    <source>
        <dbReference type="PROSITE" id="PS51371"/>
    </source>
</evidence>
<sequence>MAQKPNYPFINPSGRPLIEILSDPMRSYSPLDLDILESEVPFSRMSTSVDFSGKQFRFSRNIGLHLPIVTAPMPDVTDSHIATVAARYGCLGIIPATYSAEEQAEAVRQVKKTEGGFIDHPDVLDPKSPIQDALNQRYSNIPVVSDGKLVGIFIQQLYGDYYYRGRESHPISDVMEKDLEKITVSPSSITQNGELSFRKAQQIMEARQIPALAIVDKEMRLLHLVTMKDVVYREKTYPNATRDSKSRLAVGAAVLQYMTDENKQRILLLAEAGVDVIVIEQAQAWNADVKEMTRYIKKNYPDIDVVPGNDSVPNAVAFHNANGADGVKIGQGPGSECTSGQVVGLWRPQLSAVFDCAEVARRCGIPCTADGGIKNAYDIFKLIMVGATTAMLGRLVAETKDSPAKEEESGKKLYRAMGSPELVKAHSSAFRKYDPRTFVAEGKSELLPITTTFEELLKGLKSQLIRVFERFGASDAQNARDRFLSGEYRAQYAHRYGTR</sequence>
<dbReference type="EMBL" id="MHOD01000027">
    <property type="protein sequence ID" value="OGZ57581.1"/>
    <property type="molecule type" value="Genomic_DNA"/>
</dbReference>
<dbReference type="SMART" id="SM01240">
    <property type="entry name" value="IMPDH"/>
    <property type="match status" value="1"/>
</dbReference>
<evidence type="ECO:0000313" key="10">
    <source>
        <dbReference type="Proteomes" id="UP000177932"/>
    </source>
</evidence>
<keyword evidence="3" id="KW-0560">Oxidoreductase</keyword>
<evidence type="ECO:0000256" key="5">
    <source>
        <dbReference type="PIRSR" id="PIRSR000130-3"/>
    </source>
</evidence>
<name>A0A1G2H5U3_9BACT</name>
<dbReference type="STRING" id="1802158.A2827_01155"/>
<evidence type="ECO:0000256" key="6">
    <source>
        <dbReference type="PIRSR" id="PIRSR000130-4"/>
    </source>
</evidence>
<evidence type="ECO:0000256" key="1">
    <source>
        <dbReference type="ARBA" id="ARBA00005502"/>
    </source>
</evidence>
<protein>
    <recommendedName>
        <fullName evidence="8">CBS domain-containing protein</fullName>
    </recommendedName>
</protein>
<dbReference type="InterPro" id="IPR001093">
    <property type="entry name" value="IMP_DH_GMPRt"/>
</dbReference>
<dbReference type="Pfam" id="PF00571">
    <property type="entry name" value="CBS"/>
    <property type="match status" value="1"/>
</dbReference>
<dbReference type="InterPro" id="IPR000644">
    <property type="entry name" value="CBS_dom"/>
</dbReference>
<dbReference type="PIRSF" id="PIRSF000130">
    <property type="entry name" value="IMPDH"/>
    <property type="match status" value="1"/>
</dbReference>
<dbReference type="PANTHER" id="PTHR11911:SF111">
    <property type="entry name" value="INOSINE-5'-MONOPHOSPHATE DEHYDROGENASE"/>
    <property type="match status" value="1"/>
</dbReference>
<feature type="binding site" description="in other chain" evidence="6">
    <location>
        <position position="332"/>
    </location>
    <ligand>
        <name>K(+)</name>
        <dbReference type="ChEBI" id="CHEBI:29103"/>
        <note>ligand shared between two tetrameric partners</note>
    </ligand>
</feature>
<keyword evidence="5" id="KW-0520">NAD</keyword>
<evidence type="ECO:0000256" key="3">
    <source>
        <dbReference type="ARBA" id="ARBA00023002"/>
    </source>
</evidence>